<reference evidence="1" key="1">
    <citation type="submission" date="2020-11" db="EMBL/GenBank/DDBJ databases">
        <title>Adaptations for nitrogen fixation in a non-lichenized fungal sporocarp promotes dispersal by wood-feeding termites.</title>
        <authorList>
            <consortium name="DOE Joint Genome Institute"/>
            <person name="Koch R.A."/>
            <person name="Yoon G."/>
            <person name="Arayal U."/>
            <person name="Lail K."/>
            <person name="Amirebrahimi M."/>
            <person name="Labutti K."/>
            <person name="Lipzen A."/>
            <person name="Riley R."/>
            <person name="Barry K."/>
            <person name="Henrissat B."/>
            <person name="Grigoriev I.V."/>
            <person name="Herr J.R."/>
            <person name="Aime M.C."/>
        </authorList>
    </citation>
    <scope>NUCLEOTIDE SEQUENCE</scope>
    <source>
        <strain evidence="1">MCA 3950</strain>
    </source>
</reference>
<dbReference type="GeneID" id="66100697"/>
<gene>
    <name evidence="1" type="ORF">BT62DRAFT_1039469</name>
</gene>
<accession>A0A9P7W2K2</accession>
<evidence type="ECO:0000313" key="2">
    <source>
        <dbReference type="Proteomes" id="UP000812287"/>
    </source>
</evidence>
<comment type="caution">
    <text evidence="1">The sequence shown here is derived from an EMBL/GenBank/DDBJ whole genome shotgun (WGS) entry which is preliminary data.</text>
</comment>
<protein>
    <submittedName>
        <fullName evidence="1">Uncharacterized protein</fullName>
    </submittedName>
</protein>
<sequence length="97" mass="10912">MWIKALQAEDQPTWAYFAHDMIPRSPVSTERNISLDIKQNIFLQSFKTKKSSLPRNLQSLLEVANETGLRAEGIFLEKSSETGQSGITQMLTPELGC</sequence>
<name>A0A9P7W2K2_9AGAR</name>
<organism evidence="1 2">
    <name type="scientific">Guyanagaster necrorhizus</name>
    <dbReference type="NCBI Taxonomy" id="856835"/>
    <lineage>
        <taxon>Eukaryota</taxon>
        <taxon>Fungi</taxon>
        <taxon>Dikarya</taxon>
        <taxon>Basidiomycota</taxon>
        <taxon>Agaricomycotina</taxon>
        <taxon>Agaricomycetes</taxon>
        <taxon>Agaricomycetidae</taxon>
        <taxon>Agaricales</taxon>
        <taxon>Marasmiineae</taxon>
        <taxon>Physalacriaceae</taxon>
        <taxon>Guyanagaster</taxon>
    </lineage>
</organism>
<keyword evidence="2" id="KW-1185">Reference proteome</keyword>
<evidence type="ECO:0000313" key="1">
    <source>
        <dbReference type="EMBL" id="KAG7451419.1"/>
    </source>
</evidence>
<dbReference type="Proteomes" id="UP000812287">
    <property type="component" value="Unassembled WGS sequence"/>
</dbReference>
<dbReference type="RefSeq" id="XP_043044919.1">
    <property type="nucleotide sequence ID" value="XM_043178407.1"/>
</dbReference>
<dbReference type="AlphaFoldDB" id="A0A9P7W2K2"/>
<proteinExistence type="predicted"/>
<dbReference type="OrthoDB" id="2205812at2759"/>
<dbReference type="EMBL" id="MU250525">
    <property type="protein sequence ID" value="KAG7451419.1"/>
    <property type="molecule type" value="Genomic_DNA"/>
</dbReference>